<dbReference type="GO" id="GO:0050124">
    <property type="term" value="F:N-acylneuraminate-9-phosphatase activity"/>
    <property type="evidence" value="ECO:0007669"/>
    <property type="project" value="TreeGrafter"/>
</dbReference>
<evidence type="ECO:0008006" key="5">
    <source>
        <dbReference type="Google" id="ProtNLM"/>
    </source>
</evidence>
<dbReference type="SFLD" id="SFLDG01129">
    <property type="entry name" value="C1.5:_HAD__Beta-PGM__Phosphata"/>
    <property type="match status" value="1"/>
</dbReference>
<dbReference type="SFLD" id="SFLDS00003">
    <property type="entry name" value="Haloacid_Dehalogenase"/>
    <property type="match status" value="1"/>
</dbReference>
<dbReference type="EMBL" id="JALJOV010000995">
    <property type="protein sequence ID" value="KAK9856837.1"/>
    <property type="molecule type" value="Genomic_DNA"/>
</dbReference>
<sequence>MAIKAVFFDFDDTLVLTKQADEKAFLQVRELARRALPEVDALALVEDFKTRFTALPWDPSNKVGVDDWRAGLWLQALQDQGQERVEGGQQLSQRLYTCFKSTRLQHIRLEHGVEELVAWLQHKCIGMVVITNGHPEVQRGKLAAVQMERHIPHILVGGEEILQGRPEKPAASIFLRACGLVGCQPHEAWHIGDNLSSDIRGASGAGLAGAVWVNAAGRRVPPDFAWPPSHTVAHVSELQSILEDVLHQDRKVPVCR</sequence>
<dbReference type="Pfam" id="PF00702">
    <property type="entry name" value="Hydrolase"/>
    <property type="match status" value="1"/>
</dbReference>
<dbReference type="AlphaFoldDB" id="A0AAW1SU09"/>
<evidence type="ECO:0000256" key="2">
    <source>
        <dbReference type="ARBA" id="ARBA00022842"/>
    </source>
</evidence>
<organism evidence="3 4">
    <name type="scientific">Apatococcus fuscideae</name>
    <dbReference type="NCBI Taxonomy" id="2026836"/>
    <lineage>
        <taxon>Eukaryota</taxon>
        <taxon>Viridiplantae</taxon>
        <taxon>Chlorophyta</taxon>
        <taxon>core chlorophytes</taxon>
        <taxon>Trebouxiophyceae</taxon>
        <taxon>Chlorellales</taxon>
        <taxon>Chlorellaceae</taxon>
        <taxon>Apatococcus</taxon>
    </lineage>
</organism>
<dbReference type="PANTHER" id="PTHR46470:SF3">
    <property type="entry name" value="N-ACYLNEURAMINATE-9-PHOSPHATASE"/>
    <property type="match status" value="1"/>
</dbReference>
<accession>A0AAW1SU09</accession>
<protein>
    <recommendedName>
        <fullName evidence="5">N-acylneuraminate-9-phosphatase</fullName>
    </recommendedName>
</protein>
<reference evidence="3 4" key="1">
    <citation type="journal article" date="2024" name="Nat. Commun.">
        <title>Phylogenomics reveals the evolutionary origins of lichenization in chlorophyte algae.</title>
        <authorList>
            <person name="Puginier C."/>
            <person name="Libourel C."/>
            <person name="Otte J."/>
            <person name="Skaloud P."/>
            <person name="Haon M."/>
            <person name="Grisel S."/>
            <person name="Petersen M."/>
            <person name="Berrin J.G."/>
            <person name="Delaux P.M."/>
            <person name="Dal Grande F."/>
            <person name="Keller J."/>
        </authorList>
    </citation>
    <scope>NUCLEOTIDE SEQUENCE [LARGE SCALE GENOMIC DNA]</scope>
    <source>
        <strain evidence="3 4">SAG 2523</strain>
    </source>
</reference>
<comment type="caution">
    <text evidence="3">The sequence shown here is derived from an EMBL/GenBank/DDBJ whole genome shotgun (WGS) entry which is preliminary data.</text>
</comment>
<dbReference type="Proteomes" id="UP001485043">
    <property type="component" value="Unassembled WGS sequence"/>
</dbReference>
<proteinExistence type="predicted"/>
<evidence type="ECO:0000256" key="1">
    <source>
        <dbReference type="ARBA" id="ARBA00022801"/>
    </source>
</evidence>
<dbReference type="InterPro" id="IPR023214">
    <property type="entry name" value="HAD_sf"/>
</dbReference>
<evidence type="ECO:0000313" key="4">
    <source>
        <dbReference type="Proteomes" id="UP001485043"/>
    </source>
</evidence>
<gene>
    <name evidence="3" type="ORF">WJX84_004550</name>
</gene>
<name>A0AAW1SU09_9CHLO</name>
<dbReference type="GO" id="GO:0046380">
    <property type="term" value="P:N-acetylneuraminate biosynthetic process"/>
    <property type="evidence" value="ECO:0007669"/>
    <property type="project" value="TreeGrafter"/>
</dbReference>
<dbReference type="InterPro" id="IPR036412">
    <property type="entry name" value="HAD-like_sf"/>
</dbReference>
<keyword evidence="1" id="KW-0378">Hydrolase</keyword>
<evidence type="ECO:0000313" key="3">
    <source>
        <dbReference type="EMBL" id="KAK9856837.1"/>
    </source>
</evidence>
<dbReference type="PANTHER" id="PTHR46470">
    <property type="entry name" value="N-ACYLNEURAMINATE-9-PHOSPHATASE"/>
    <property type="match status" value="1"/>
</dbReference>
<keyword evidence="2" id="KW-0460">Magnesium</keyword>
<keyword evidence="4" id="KW-1185">Reference proteome</keyword>
<dbReference type="SUPFAM" id="SSF56784">
    <property type="entry name" value="HAD-like"/>
    <property type="match status" value="1"/>
</dbReference>
<dbReference type="InterPro" id="IPR051400">
    <property type="entry name" value="HAD-like_hydrolase"/>
</dbReference>
<dbReference type="Gene3D" id="3.40.50.1000">
    <property type="entry name" value="HAD superfamily/HAD-like"/>
    <property type="match status" value="1"/>
</dbReference>
<dbReference type="Gene3D" id="1.20.120.710">
    <property type="entry name" value="Haloacid dehalogenase hydrolase-like domain"/>
    <property type="match status" value="1"/>
</dbReference>